<dbReference type="EMBL" id="JAIWYP010000001">
    <property type="protein sequence ID" value="KAH3889887.1"/>
    <property type="molecule type" value="Genomic_DNA"/>
</dbReference>
<comment type="caution">
    <text evidence="1">The sequence shown here is derived from an EMBL/GenBank/DDBJ whole genome shotgun (WGS) entry which is preliminary data.</text>
</comment>
<evidence type="ECO:0000313" key="1">
    <source>
        <dbReference type="EMBL" id="KAH3889887.1"/>
    </source>
</evidence>
<sequence length="107" mass="11541">MILGSCAIHPIKGRCAKSFKALPGVSVVSFCSGPENSSISPEVSPFCQETVPLDSLIHRLVRFNLAIYSATRAIFPISYIARTLNVPMVVVVLVETISFGLTDFPSL</sequence>
<evidence type="ECO:0000313" key="2">
    <source>
        <dbReference type="Proteomes" id="UP000828390"/>
    </source>
</evidence>
<organism evidence="1 2">
    <name type="scientific">Dreissena polymorpha</name>
    <name type="common">Zebra mussel</name>
    <name type="synonym">Mytilus polymorpha</name>
    <dbReference type="NCBI Taxonomy" id="45954"/>
    <lineage>
        <taxon>Eukaryota</taxon>
        <taxon>Metazoa</taxon>
        <taxon>Spiralia</taxon>
        <taxon>Lophotrochozoa</taxon>
        <taxon>Mollusca</taxon>
        <taxon>Bivalvia</taxon>
        <taxon>Autobranchia</taxon>
        <taxon>Heteroconchia</taxon>
        <taxon>Euheterodonta</taxon>
        <taxon>Imparidentia</taxon>
        <taxon>Neoheterodontei</taxon>
        <taxon>Myida</taxon>
        <taxon>Dreissenoidea</taxon>
        <taxon>Dreissenidae</taxon>
        <taxon>Dreissena</taxon>
    </lineage>
</organism>
<dbReference type="Proteomes" id="UP000828390">
    <property type="component" value="Unassembled WGS sequence"/>
</dbReference>
<gene>
    <name evidence="1" type="ORF">DPMN_013954</name>
</gene>
<name>A0A9D4NAS3_DREPO</name>
<keyword evidence="2" id="KW-1185">Reference proteome</keyword>
<reference evidence="1" key="1">
    <citation type="journal article" date="2019" name="bioRxiv">
        <title>The Genome of the Zebra Mussel, Dreissena polymorpha: A Resource for Invasive Species Research.</title>
        <authorList>
            <person name="McCartney M.A."/>
            <person name="Auch B."/>
            <person name="Kono T."/>
            <person name="Mallez S."/>
            <person name="Zhang Y."/>
            <person name="Obille A."/>
            <person name="Becker A."/>
            <person name="Abrahante J.E."/>
            <person name="Garbe J."/>
            <person name="Badalamenti J.P."/>
            <person name="Herman A."/>
            <person name="Mangelson H."/>
            <person name="Liachko I."/>
            <person name="Sullivan S."/>
            <person name="Sone E.D."/>
            <person name="Koren S."/>
            <person name="Silverstein K.A.T."/>
            <person name="Beckman K.B."/>
            <person name="Gohl D.M."/>
        </authorList>
    </citation>
    <scope>NUCLEOTIDE SEQUENCE</scope>
    <source>
        <strain evidence="1">Duluth1</strain>
        <tissue evidence="1">Whole animal</tissue>
    </source>
</reference>
<accession>A0A9D4NAS3</accession>
<dbReference type="AlphaFoldDB" id="A0A9D4NAS3"/>
<reference evidence="1" key="2">
    <citation type="submission" date="2020-11" db="EMBL/GenBank/DDBJ databases">
        <authorList>
            <person name="McCartney M.A."/>
            <person name="Auch B."/>
            <person name="Kono T."/>
            <person name="Mallez S."/>
            <person name="Becker A."/>
            <person name="Gohl D.M."/>
            <person name="Silverstein K.A.T."/>
            <person name="Koren S."/>
            <person name="Bechman K.B."/>
            <person name="Herman A."/>
            <person name="Abrahante J.E."/>
            <person name="Garbe J."/>
        </authorList>
    </citation>
    <scope>NUCLEOTIDE SEQUENCE</scope>
    <source>
        <strain evidence="1">Duluth1</strain>
        <tissue evidence="1">Whole animal</tissue>
    </source>
</reference>
<protein>
    <submittedName>
        <fullName evidence="1">Uncharacterized protein</fullName>
    </submittedName>
</protein>
<proteinExistence type="predicted"/>